<proteinExistence type="predicted"/>
<evidence type="ECO:0008006" key="3">
    <source>
        <dbReference type="Google" id="ProtNLM"/>
    </source>
</evidence>
<reference evidence="1" key="1">
    <citation type="submission" date="2022-09" db="EMBL/GenBank/DDBJ databases">
        <authorList>
            <person name="Yuan C."/>
            <person name="Ke Z."/>
        </authorList>
    </citation>
    <scope>NUCLEOTIDE SEQUENCE</scope>
    <source>
        <strain evidence="1">LB-8</strain>
    </source>
</reference>
<name>A0A9X2XYG6_9BACT</name>
<protein>
    <recommendedName>
        <fullName evidence="3">Carboxypeptidase regulatory-like domain-containing protein</fullName>
    </recommendedName>
</protein>
<reference evidence="1" key="2">
    <citation type="submission" date="2023-04" db="EMBL/GenBank/DDBJ databases">
        <title>Paracnuella aquatica gen. nov., sp. nov., a member of the family Chitinophagaceae isolated from a hot spring.</title>
        <authorList>
            <person name="Wang C."/>
        </authorList>
    </citation>
    <scope>NUCLEOTIDE SEQUENCE</scope>
    <source>
        <strain evidence="1">LB-8</strain>
    </source>
</reference>
<evidence type="ECO:0000313" key="1">
    <source>
        <dbReference type="EMBL" id="MCU7551535.1"/>
    </source>
</evidence>
<sequence length="539" mass="57864">MLDENGLPVKGASVTAGESNTVTDIDGNFHFTNIRLNSSTGYIKVVKQGYFLGSRTIATKPNSTHFAEIELIPKKTAGKFVAAAGGTITVPNGGSVLFETNSIINGATQIAYAGEVTVAAHFINPSAVNFSATMPGDLRGITTNNQESALQSFGMLVVELSGSGGEQLQLAAGKTATLTFPIPASLLAQASPTIPLWYFDEAKGLWAEEGSATKQGNNYIGKVSHFSFWNVDKPYPLINFEAVIMDENEQLLPQTKVEIRMQGDSASTSGSGYTDINGKVSGKIPANQKLQLNIYNKCNQIVQSLPIGPFSGNTNFETITVPSKGNTVINFSGTMKNCNDEPVTEGFVNIFINGANYRTKVTNGNYSTSVITCSNNLGQATISGFDNSTSILTDSVKVSLSGGSNHTVSLKACGATASEFIKYNLDGTNYTLVRPGDSLACYRNSNITYVESFTSGTPGWQDFYFKFNGTATTGRYYIYTSGISVEGKQYTMQDSIFVNVTEYGAKGAYVSGNFTGNLKRDSLNRLFPITCNFRIKRTN</sequence>
<keyword evidence="2" id="KW-1185">Reference proteome</keyword>
<dbReference type="InterPro" id="IPR008969">
    <property type="entry name" value="CarboxyPept-like_regulatory"/>
</dbReference>
<gene>
    <name evidence="1" type="ORF">OCK74_20610</name>
</gene>
<dbReference type="RefSeq" id="WP_279298974.1">
    <property type="nucleotide sequence ID" value="NZ_JAOTIF010000021.1"/>
</dbReference>
<accession>A0A9X2XYG6</accession>
<dbReference type="EMBL" id="JAOTIF010000021">
    <property type="protein sequence ID" value="MCU7551535.1"/>
    <property type="molecule type" value="Genomic_DNA"/>
</dbReference>
<dbReference type="AlphaFoldDB" id="A0A9X2XYG6"/>
<organism evidence="1 2">
    <name type="scientific">Paraflavisolibacter caeni</name>
    <dbReference type="NCBI Taxonomy" id="2982496"/>
    <lineage>
        <taxon>Bacteria</taxon>
        <taxon>Pseudomonadati</taxon>
        <taxon>Bacteroidota</taxon>
        <taxon>Chitinophagia</taxon>
        <taxon>Chitinophagales</taxon>
        <taxon>Chitinophagaceae</taxon>
        <taxon>Paraflavisolibacter</taxon>
    </lineage>
</organism>
<comment type="caution">
    <text evidence="1">The sequence shown here is derived from an EMBL/GenBank/DDBJ whole genome shotgun (WGS) entry which is preliminary data.</text>
</comment>
<dbReference type="SUPFAM" id="SSF49464">
    <property type="entry name" value="Carboxypeptidase regulatory domain-like"/>
    <property type="match status" value="1"/>
</dbReference>
<evidence type="ECO:0000313" key="2">
    <source>
        <dbReference type="Proteomes" id="UP001155483"/>
    </source>
</evidence>
<dbReference type="Proteomes" id="UP001155483">
    <property type="component" value="Unassembled WGS sequence"/>
</dbReference>